<dbReference type="EMBL" id="PXYI01000002">
    <property type="protein sequence ID" value="PSJ41919.1"/>
    <property type="molecule type" value="Genomic_DNA"/>
</dbReference>
<dbReference type="GO" id="GO:0031047">
    <property type="term" value="P:regulatory ncRNA-mediated gene silencing"/>
    <property type="evidence" value="ECO:0007669"/>
    <property type="project" value="UniProtKB-KW"/>
</dbReference>
<keyword evidence="6" id="KW-0949">S-adenosyl-L-methionine</keyword>
<evidence type="ECO:0000256" key="4">
    <source>
        <dbReference type="ARBA" id="ARBA00022603"/>
    </source>
</evidence>
<accession>A0A2P7QVC9</accession>
<sequence>MLLTITTTHRPATDLGFLLMKHPDNVHSVELSFGTATLFYPEATEERCTAAITLSVDPVELVRGKGRIEDQYVNDRPYAASSLLSVALARLLGTAMGGRSRHRQDLAEQPIPLEARITPLPARGAADLLASLFEPLGYAVQAEPIPLDPAHPEWGDSPYVALTLRGRVRLAALLTHLFVLVPVLDNDKHYYVGEAEVEKLLRKGAGWLETHPARELIVRRYLRGLGGLVRKARSQLDESVAAEEAEEHARRDAAEEVIEKPIRLNDQRMDRVVALIRELGAMSVLDLGCGEGRLLRELLKLPGLGRITGVEVAPRVLAGAGDRLKLDHMPDIKRKRIELLQGSLVYRDDRLKGFDAAAVVEVIEHMEAERLPAFEAAIFGHARPGAVIVTTPNRDYNALFENMAPDALRHPDHRFEWTRAEFRHWAESVGLAHGYGVRFEGIGAEDPVHGCPTQLALFTRAEDVKVAA</sequence>
<dbReference type="AlphaFoldDB" id="A0A2P7QVC9"/>
<dbReference type="InterPro" id="IPR029063">
    <property type="entry name" value="SAM-dependent_MTases_sf"/>
</dbReference>
<evidence type="ECO:0000256" key="10">
    <source>
        <dbReference type="ARBA" id="ARBA00023158"/>
    </source>
</evidence>
<dbReference type="SUPFAM" id="SSF53335">
    <property type="entry name" value="S-adenosyl-L-methionine-dependent methyltransferases"/>
    <property type="match status" value="1"/>
</dbReference>
<dbReference type="InterPro" id="IPR038546">
    <property type="entry name" value="Hen1_N_sf"/>
</dbReference>
<dbReference type="PANTHER" id="PTHR21404">
    <property type="entry name" value="HEN1"/>
    <property type="match status" value="1"/>
</dbReference>
<dbReference type="Pfam" id="PF12623">
    <property type="entry name" value="Hen1_L"/>
    <property type="match status" value="1"/>
</dbReference>
<evidence type="ECO:0000256" key="11">
    <source>
        <dbReference type="ARBA" id="ARBA00035025"/>
    </source>
</evidence>
<keyword evidence="8" id="KW-0460">Magnesium</keyword>
<dbReference type="InterPro" id="IPR024740">
    <property type="entry name" value="Hen1_N"/>
</dbReference>
<dbReference type="GO" id="GO:0003723">
    <property type="term" value="F:RNA binding"/>
    <property type="evidence" value="ECO:0007669"/>
    <property type="project" value="UniProtKB-KW"/>
</dbReference>
<evidence type="ECO:0000256" key="2">
    <source>
        <dbReference type="ARBA" id="ARBA00009026"/>
    </source>
</evidence>
<evidence type="ECO:0000313" key="14">
    <source>
        <dbReference type="EMBL" id="PSJ41919.1"/>
    </source>
</evidence>
<comment type="similarity">
    <text evidence="2">Belongs to the methyltransferase superfamily. HEN1 family.</text>
</comment>
<comment type="catalytic activity">
    <reaction evidence="12">
        <text>small RNA 3'-end nucleotide + S-adenosyl-L-methionine = small RNA 3'-end 2'-O-methylnucleotide + S-adenosyl-L-homocysteine + H(+)</text>
        <dbReference type="Rhea" id="RHEA:37887"/>
        <dbReference type="Rhea" id="RHEA-COMP:10415"/>
        <dbReference type="Rhea" id="RHEA-COMP:10416"/>
        <dbReference type="ChEBI" id="CHEBI:15378"/>
        <dbReference type="ChEBI" id="CHEBI:57856"/>
        <dbReference type="ChEBI" id="CHEBI:59789"/>
        <dbReference type="ChEBI" id="CHEBI:74896"/>
        <dbReference type="ChEBI" id="CHEBI:74898"/>
        <dbReference type="EC" id="2.1.1.386"/>
    </reaction>
</comment>
<organism evidence="14 15">
    <name type="scientific">Allosphingosinicella deserti</name>
    <dbReference type="NCBI Taxonomy" id="2116704"/>
    <lineage>
        <taxon>Bacteria</taxon>
        <taxon>Pseudomonadati</taxon>
        <taxon>Pseudomonadota</taxon>
        <taxon>Alphaproteobacteria</taxon>
        <taxon>Sphingomonadales</taxon>
        <taxon>Sphingomonadaceae</taxon>
        <taxon>Allosphingosinicella</taxon>
    </lineage>
</organism>
<keyword evidence="5 14" id="KW-0808">Transferase</keyword>
<keyword evidence="4 14" id="KW-0489">Methyltransferase</keyword>
<evidence type="ECO:0000256" key="8">
    <source>
        <dbReference type="ARBA" id="ARBA00022842"/>
    </source>
</evidence>
<reference evidence="14 15" key="1">
    <citation type="submission" date="2018-03" db="EMBL/GenBank/DDBJ databases">
        <title>The draft genome of Sphingosinicella sp. GL-C-18.</title>
        <authorList>
            <person name="Liu L."/>
            <person name="Li L."/>
            <person name="Liang L."/>
            <person name="Zhang X."/>
            <person name="Wang T."/>
        </authorList>
    </citation>
    <scope>NUCLEOTIDE SEQUENCE [LARGE SCALE GENOMIC DNA]</scope>
    <source>
        <strain evidence="14 15">GL-C-18</strain>
    </source>
</reference>
<dbReference type="CDD" id="cd02440">
    <property type="entry name" value="AdoMet_MTases"/>
    <property type="match status" value="1"/>
</dbReference>
<comment type="caution">
    <text evidence="14">The sequence shown here is derived from an EMBL/GenBank/DDBJ whole genome shotgun (WGS) entry which is preliminary data.</text>
</comment>
<dbReference type="EC" id="2.1.1.386" evidence="11"/>
<keyword evidence="7" id="KW-0479">Metal-binding</keyword>
<evidence type="ECO:0000256" key="9">
    <source>
        <dbReference type="ARBA" id="ARBA00022884"/>
    </source>
</evidence>
<evidence type="ECO:0000256" key="6">
    <source>
        <dbReference type="ARBA" id="ARBA00022691"/>
    </source>
</evidence>
<dbReference type="InterPro" id="IPR026610">
    <property type="entry name" value="Hen1"/>
</dbReference>
<name>A0A2P7QVC9_9SPHN</name>
<dbReference type="Gene3D" id="3.30.1610.20">
    <property type="entry name" value="Hen1, N-terminal domain"/>
    <property type="match status" value="1"/>
</dbReference>
<dbReference type="Pfam" id="PF13489">
    <property type="entry name" value="Methyltransf_23"/>
    <property type="match status" value="1"/>
</dbReference>
<dbReference type="Gene3D" id="3.40.50.150">
    <property type="entry name" value="Vaccinia Virus protein VP39"/>
    <property type="match status" value="1"/>
</dbReference>
<dbReference type="GO" id="GO:0001510">
    <property type="term" value="P:RNA methylation"/>
    <property type="evidence" value="ECO:0007669"/>
    <property type="project" value="InterPro"/>
</dbReference>
<dbReference type="RefSeq" id="WP_106512084.1">
    <property type="nucleotide sequence ID" value="NZ_PXYI01000002.1"/>
</dbReference>
<evidence type="ECO:0000256" key="1">
    <source>
        <dbReference type="ARBA" id="ARBA00001946"/>
    </source>
</evidence>
<protein>
    <recommendedName>
        <fullName evidence="3">Small RNA 2'-O-methyltransferase</fullName>
        <ecNumber evidence="11">2.1.1.386</ecNumber>
    </recommendedName>
</protein>
<gene>
    <name evidence="14" type="ORF">C7I55_06555</name>
</gene>
<feature type="domain" description="Hen1 N-terminal" evidence="13">
    <location>
        <begin position="1"/>
        <end position="236"/>
    </location>
</feature>
<dbReference type="NCBIfam" id="TIGR04074">
    <property type="entry name" value="bacter_Hen1"/>
    <property type="match status" value="1"/>
</dbReference>
<dbReference type="GO" id="GO:0046872">
    <property type="term" value="F:metal ion binding"/>
    <property type="evidence" value="ECO:0007669"/>
    <property type="project" value="UniProtKB-KW"/>
</dbReference>
<comment type="cofactor">
    <cofactor evidence="1">
        <name>Mg(2+)</name>
        <dbReference type="ChEBI" id="CHEBI:18420"/>
    </cofactor>
</comment>
<evidence type="ECO:0000256" key="5">
    <source>
        <dbReference type="ARBA" id="ARBA00022679"/>
    </source>
</evidence>
<dbReference type="Proteomes" id="UP000241167">
    <property type="component" value="Unassembled WGS sequence"/>
</dbReference>
<keyword evidence="9" id="KW-0694">RNA-binding</keyword>
<evidence type="ECO:0000256" key="3">
    <source>
        <dbReference type="ARBA" id="ARBA00021330"/>
    </source>
</evidence>
<evidence type="ECO:0000256" key="7">
    <source>
        <dbReference type="ARBA" id="ARBA00022723"/>
    </source>
</evidence>
<evidence type="ECO:0000259" key="13">
    <source>
        <dbReference type="Pfam" id="PF12623"/>
    </source>
</evidence>
<keyword evidence="15" id="KW-1185">Reference proteome</keyword>
<dbReference type="InterPro" id="IPR024026">
    <property type="entry name" value="3'-RNA_MeTfrase_Hen1_bac"/>
</dbReference>
<dbReference type="OrthoDB" id="626362at2"/>
<dbReference type="PANTHER" id="PTHR21404:SF3">
    <property type="entry name" value="SMALL RNA 2'-O-METHYLTRANSFERASE"/>
    <property type="match status" value="1"/>
</dbReference>
<evidence type="ECO:0000313" key="15">
    <source>
        <dbReference type="Proteomes" id="UP000241167"/>
    </source>
</evidence>
<proteinExistence type="inferred from homology"/>
<evidence type="ECO:0000256" key="12">
    <source>
        <dbReference type="ARBA" id="ARBA00048418"/>
    </source>
</evidence>
<dbReference type="GO" id="GO:0090486">
    <property type="term" value="F:small RNA 2'-O-methyltransferase activity"/>
    <property type="evidence" value="ECO:0007669"/>
    <property type="project" value="UniProtKB-EC"/>
</dbReference>
<keyword evidence="10" id="KW-0943">RNA-mediated gene silencing</keyword>